<evidence type="ECO:0000313" key="1">
    <source>
        <dbReference type="EMBL" id="VFK23018.1"/>
    </source>
</evidence>
<organism evidence="2">
    <name type="scientific">Candidatus Kentrum sp. LPFa</name>
    <dbReference type="NCBI Taxonomy" id="2126335"/>
    <lineage>
        <taxon>Bacteria</taxon>
        <taxon>Pseudomonadati</taxon>
        <taxon>Pseudomonadota</taxon>
        <taxon>Gammaproteobacteria</taxon>
        <taxon>Candidatus Kentrum</taxon>
    </lineage>
</organism>
<reference evidence="2" key="1">
    <citation type="submission" date="2019-02" db="EMBL/GenBank/DDBJ databases">
        <authorList>
            <person name="Gruber-Vodicka R. H."/>
            <person name="Seah K. B. B."/>
        </authorList>
    </citation>
    <scope>NUCLEOTIDE SEQUENCE</scope>
    <source>
        <strain evidence="1">BECK_S312</strain>
        <strain evidence="2">BECK_S426</strain>
    </source>
</reference>
<dbReference type="EMBL" id="CAADFM010000365">
    <property type="protein sequence ID" value="VFK23018.1"/>
    <property type="molecule type" value="Genomic_DNA"/>
</dbReference>
<dbReference type="EMBL" id="CAADFP010000393">
    <property type="protein sequence ID" value="VFK35573.1"/>
    <property type="molecule type" value="Genomic_DNA"/>
</dbReference>
<proteinExistence type="predicted"/>
<sequence>MRLNIRALVDSGAYMLSINDETKTQLDLAILDKQMVEPPCVRIVIR</sequence>
<gene>
    <name evidence="1" type="ORF">BECKLPF1236A_GA0070988_103656</name>
    <name evidence="2" type="ORF">BECKLPF1236C_GA0070990_103936</name>
</gene>
<evidence type="ECO:0000313" key="2">
    <source>
        <dbReference type="EMBL" id="VFK35573.1"/>
    </source>
</evidence>
<accession>A0A450Y205</accession>
<name>A0A450Y205_9GAMM</name>
<protein>
    <submittedName>
        <fullName evidence="2">Uncharacterized protein</fullName>
    </submittedName>
</protein>
<dbReference type="AlphaFoldDB" id="A0A450Y205"/>